<dbReference type="GO" id="GO:0030145">
    <property type="term" value="F:manganese ion binding"/>
    <property type="evidence" value="ECO:0007669"/>
    <property type="project" value="InterPro"/>
</dbReference>
<feature type="domain" description="Protein serine/threonine phosphatase 2C C-terminal" evidence="8">
    <location>
        <begin position="2"/>
        <end position="60"/>
    </location>
</feature>
<evidence type="ECO:0000256" key="5">
    <source>
        <dbReference type="ARBA" id="ARBA00022842"/>
    </source>
</evidence>
<keyword evidence="10" id="KW-1185">Reference proteome</keyword>
<proteinExistence type="inferred from homology"/>
<dbReference type="Gene3D" id="1.10.10.430">
    <property type="entry name" value="Phosphatase 2C, C-terminal domain suprefamily"/>
    <property type="match status" value="1"/>
</dbReference>
<reference evidence="9 10" key="1">
    <citation type="submission" date="2021-06" db="EMBL/GenBank/DDBJ databases">
        <title>Caerostris extrusa draft genome.</title>
        <authorList>
            <person name="Kono N."/>
            <person name="Arakawa K."/>
        </authorList>
    </citation>
    <scope>NUCLEOTIDE SEQUENCE [LARGE SCALE GENOMIC DNA]</scope>
</reference>
<evidence type="ECO:0000313" key="10">
    <source>
        <dbReference type="Proteomes" id="UP001054945"/>
    </source>
</evidence>
<name>A0AAV4XIZ5_CAEEX</name>
<dbReference type="GO" id="GO:0004721">
    <property type="term" value="F:phosphoprotein phosphatase activity"/>
    <property type="evidence" value="ECO:0007669"/>
    <property type="project" value="InterPro"/>
</dbReference>
<evidence type="ECO:0000313" key="9">
    <source>
        <dbReference type="EMBL" id="GIY93769.1"/>
    </source>
</evidence>
<dbReference type="GO" id="GO:0000287">
    <property type="term" value="F:magnesium ion binding"/>
    <property type="evidence" value="ECO:0007669"/>
    <property type="project" value="InterPro"/>
</dbReference>
<sequence>MSIVLVALPGAPKISEEVIQQDKEINTLLEAYVKEIVSGSEKMEMCEIMRVLAEDEKVRNSLVLLPLGALHSFLEEVYNKLKSNPVAKEENQNTAQDVAAVPQN</sequence>
<comment type="similarity">
    <text evidence="2">Belongs to the PP2C family.</text>
</comment>
<dbReference type="AlphaFoldDB" id="A0AAV4XIZ5"/>
<dbReference type="InterPro" id="IPR012911">
    <property type="entry name" value="PP2C_C"/>
</dbReference>
<keyword evidence="3" id="KW-0479">Metal-binding</keyword>
<evidence type="ECO:0000256" key="4">
    <source>
        <dbReference type="ARBA" id="ARBA00022801"/>
    </source>
</evidence>
<keyword evidence="6" id="KW-0464">Manganese</keyword>
<gene>
    <name evidence="9" type="primary">PPM1B</name>
    <name evidence="9" type="ORF">CEXT_61851</name>
</gene>
<feature type="region of interest" description="Disordered" evidence="7">
    <location>
        <begin position="85"/>
        <end position="104"/>
    </location>
</feature>
<feature type="compositionally biased region" description="Polar residues" evidence="7">
    <location>
        <begin position="92"/>
        <end position="104"/>
    </location>
</feature>
<evidence type="ECO:0000256" key="3">
    <source>
        <dbReference type="ARBA" id="ARBA00022723"/>
    </source>
</evidence>
<evidence type="ECO:0000256" key="1">
    <source>
        <dbReference type="ARBA" id="ARBA00001936"/>
    </source>
</evidence>
<comment type="caution">
    <text evidence="9">The sequence shown here is derived from an EMBL/GenBank/DDBJ whole genome shotgun (WGS) entry which is preliminary data.</text>
</comment>
<dbReference type="Proteomes" id="UP001054945">
    <property type="component" value="Unassembled WGS sequence"/>
</dbReference>
<evidence type="ECO:0000259" key="8">
    <source>
        <dbReference type="Pfam" id="PF07830"/>
    </source>
</evidence>
<keyword evidence="5" id="KW-0460">Magnesium</keyword>
<evidence type="ECO:0000256" key="7">
    <source>
        <dbReference type="SAM" id="MobiDB-lite"/>
    </source>
</evidence>
<accession>A0AAV4XIZ5</accession>
<dbReference type="EMBL" id="BPLR01000302">
    <property type="protein sequence ID" value="GIY93769.1"/>
    <property type="molecule type" value="Genomic_DNA"/>
</dbReference>
<comment type="cofactor">
    <cofactor evidence="1">
        <name>Mn(2+)</name>
        <dbReference type="ChEBI" id="CHEBI:29035"/>
    </cofactor>
</comment>
<evidence type="ECO:0000256" key="6">
    <source>
        <dbReference type="ARBA" id="ARBA00023211"/>
    </source>
</evidence>
<dbReference type="InterPro" id="IPR036580">
    <property type="entry name" value="PP2C_C_sf"/>
</dbReference>
<keyword evidence="4" id="KW-0378">Hydrolase</keyword>
<evidence type="ECO:0000256" key="2">
    <source>
        <dbReference type="ARBA" id="ARBA00006702"/>
    </source>
</evidence>
<organism evidence="9 10">
    <name type="scientific">Caerostris extrusa</name>
    <name type="common">Bark spider</name>
    <name type="synonym">Caerostris bankana</name>
    <dbReference type="NCBI Taxonomy" id="172846"/>
    <lineage>
        <taxon>Eukaryota</taxon>
        <taxon>Metazoa</taxon>
        <taxon>Ecdysozoa</taxon>
        <taxon>Arthropoda</taxon>
        <taxon>Chelicerata</taxon>
        <taxon>Arachnida</taxon>
        <taxon>Araneae</taxon>
        <taxon>Araneomorphae</taxon>
        <taxon>Entelegynae</taxon>
        <taxon>Araneoidea</taxon>
        <taxon>Araneidae</taxon>
        <taxon>Caerostris</taxon>
    </lineage>
</organism>
<protein>
    <submittedName>
        <fullName evidence="9">Protein phosphatase 1B</fullName>
    </submittedName>
</protein>
<dbReference type="Pfam" id="PF07830">
    <property type="entry name" value="PP2C_C"/>
    <property type="match status" value="1"/>
</dbReference>